<feature type="signal peptide" evidence="1">
    <location>
        <begin position="1"/>
        <end position="22"/>
    </location>
</feature>
<reference evidence="2 3" key="1">
    <citation type="submission" date="2018-03" db="EMBL/GenBank/DDBJ databases">
        <title>The ancient ancestry and fast evolution of plastids.</title>
        <authorList>
            <person name="Moore K.R."/>
            <person name="Magnabosco C."/>
            <person name="Momper L."/>
            <person name="Gold D.A."/>
            <person name="Bosak T."/>
            <person name="Fournier G.P."/>
        </authorList>
    </citation>
    <scope>NUCLEOTIDE SEQUENCE [LARGE SCALE GENOMIC DNA]</scope>
    <source>
        <strain evidence="2 3">CCALA 037</strain>
    </source>
</reference>
<dbReference type="PROSITE" id="PS51257">
    <property type="entry name" value="PROKAR_LIPOPROTEIN"/>
    <property type="match status" value="1"/>
</dbReference>
<name>A0A2T1FGQ0_9CYAN</name>
<dbReference type="Proteomes" id="UP000238937">
    <property type="component" value="Unassembled WGS sequence"/>
</dbReference>
<evidence type="ECO:0000313" key="2">
    <source>
        <dbReference type="EMBL" id="PSB44176.1"/>
    </source>
</evidence>
<evidence type="ECO:0000256" key="1">
    <source>
        <dbReference type="SAM" id="SignalP"/>
    </source>
</evidence>
<dbReference type="PROSITE" id="PS51318">
    <property type="entry name" value="TAT"/>
    <property type="match status" value="1"/>
</dbReference>
<dbReference type="Gene3D" id="3.40.190.10">
    <property type="entry name" value="Periplasmic binding protein-like II"/>
    <property type="match status" value="1"/>
</dbReference>
<protein>
    <submittedName>
        <fullName evidence="2">Twin-arginine translocation pathway signal protein</fullName>
    </submittedName>
</protein>
<dbReference type="AlphaFoldDB" id="A0A2T1FGQ0"/>
<gene>
    <name evidence="2" type="ORF">C7B77_25785</name>
</gene>
<feature type="non-terminal residue" evidence="2">
    <location>
        <position position="99"/>
    </location>
</feature>
<dbReference type="Pfam" id="PF13379">
    <property type="entry name" value="NMT1_2"/>
    <property type="match status" value="1"/>
</dbReference>
<evidence type="ECO:0000313" key="3">
    <source>
        <dbReference type="Proteomes" id="UP000238937"/>
    </source>
</evidence>
<dbReference type="InterPro" id="IPR006311">
    <property type="entry name" value="TAT_signal"/>
</dbReference>
<accession>A0A2T1FGQ0</accession>
<proteinExistence type="predicted"/>
<keyword evidence="3" id="KW-1185">Reference proteome</keyword>
<organism evidence="2 3">
    <name type="scientific">Chamaesiphon polymorphus CCALA 037</name>
    <dbReference type="NCBI Taxonomy" id="2107692"/>
    <lineage>
        <taxon>Bacteria</taxon>
        <taxon>Bacillati</taxon>
        <taxon>Cyanobacteriota</taxon>
        <taxon>Cyanophyceae</taxon>
        <taxon>Gomontiellales</taxon>
        <taxon>Chamaesiphonaceae</taxon>
        <taxon>Chamaesiphon</taxon>
    </lineage>
</organism>
<dbReference type="RefSeq" id="WP_181244038.1">
    <property type="nucleotide sequence ID" value="NZ_PVWO01000530.1"/>
</dbReference>
<dbReference type="EMBL" id="PVWO01000530">
    <property type="protein sequence ID" value="PSB44176.1"/>
    <property type="molecule type" value="Genomic_DNA"/>
</dbReference>
<feature type="chain" id="PRO_5015442595" evidence="1">
    <location>
        <begin position="23"/>
        <end position="99"/>
    </location>
</feature>
<keyword evidence="1" id="KW-0732">Signal</keyword>
<comment type="caution">
    <text evidence="2">The sequence shown here is derived from an EMBL/GenBank/DDBJ whole genome shotgun (WGS) entry which is preliminary data.</text>
</comment>
<sequence>MNTLWTRRALLQGMGAATSAIAFSSCSQQFSRNPVGLPAAALAVQPIIDPASLEKPNLTVGFVPVNDCAPFAVAWEKGFFRKYGLNVTLSREAVSYTHL</sequence>